<dbReference type="InterPro" id="IPR040947">
    <property type="entry name" value="SMYLE_N"/>
</dbReference>
<dbReference type="PANTHER" id="PTHR46501">
    <property type="entry name" value="MYOMEGALIN"/>
    <property type="match status" value="1"/>
</dbReference>
<feature type="compositionally biased region" description="Polar residues" evidence="2">
    <location>
        <begin position="253"/>
        <end position="267"/>
    </location>
</feature>
<dbReference type="Pfam" id="PF18615">
    <property type="entry name" value="SMYLE_N"/>
    <property type="match status" value="1"/>
</dbReference>
<dbReference type="GO" id="GO:0005794">
    <property type="term" value="C:Golgi apparatus"/>
    <property type="evidence" value="ECO:0007669"/>
    <property type="project" value="TreeGrafter"/>
</dbReference>
<dbReference type="InterPro" id="IPR052593">
    <property type="entry name" value="MT-associated_AKAP9-binding"/>
</dbReference>
<dbReference type="GeneID" id="108935118"/>
<feature type="region of interest" description="Disordered" evidence="2">
    <location>
        <begin position="1631"/>
        <end position="1762"/>
    </location>
</feature>
<reference evidence="6" key="3">
    <citation type="submission" date="2025-09" db="UniProtKB">
        <authorList>
            <consortium name="Ensembl"/>
        </authorList>
    </citation>
    <scope>IDENTIFICATION</scope>
</reference>
<feature type="compositionally biased region" description="Low complexity" evidence="2">
    <location>
        <begin position="2366"/>
        <end position="2375"/>
    </location>
</feature>
<dbReference type="GO" id="GO:0090063">
    <property type="term" value="P:positive regulation of microtubule nucleation"/>
    <property type="evidence" value="ECO:0007669"/>
    <property type="project" value="TreeGrafter"/>
</dbReference>
<feature type="compositionally biased region" description="Basic and acidic residues" evidence="2">
    <location>
        <begin position="1441"/>
        <end position="1450"/>
    </location>
</feature>
<dbReference type="PANTHER" id="PTHR46501:SF2">
    <property type="entry name" value="MYOMEGALIN"/>
    <property type="match status" value="1"/>
</dbReference>
<dbReference type="RefSeq" id="XP_018608938.2">
    <property type="nucleotide sequence ID" value="XM_018753422.2"/>
</dbReference>
<feature type="region of interest" description="Disordered" evidence="2">
    <location>
        <begin position="237"/>
        <end position="307"/>
    </location>
</feature>
<evidence type="ECO:0000259" key="4">
    <source>
        <dbReference type="Pfam" id="PF18615"/>
    </source>
</evidence>
<feature type="coiled-coil region" evidence="1">
    <location>
        <begin position="403"/>
        <end position="430"/>
    </location>
</feature>
<feature type="coiled-coil region" evidence="1">
    <location>
        <begin position="1963"/>
        <end position="2049"/>
    </location>
</feature>
<feature type="coiled-coil region" evidence="1">
    <location>
        <begin position="835"/>
        <end position="889"/>
    </location>
</feature>
<dbReference type="InterPro" id="IPR056273">
    <property type="entry name" value="CDK5RAP2_MYOME_CC"/>
</dbReference>
<feature type="coiled-coil region" evidence="1">
    <location>
        <begin position="1882"/>
        <end position="1913"/>
    </location>
</feature>
<protein>
    <submittedName>
        <fullName evidence="6">Myomegalin-like</fullName>
    </submittedName>
</protein>
<feature type="compositionally biased region" description="Acidic residues" evidence="2">
    <location>
        <begin position="1050"/>
        <end position="1068"/>
    </location>
</feature>
<feature type="compositionally biased region" description="Basic and acidic residues" evidence="2">
    <location>
        <begin position="286"/>
        <end position="299"/>
    </location>
</feature>
<feature type="compositionally biased region" description="Basic and acidic residues" evidence="2">
    <location>
        <begin position="1210"/>
        <end position="1225"/>
    </location>
</feature>
<evidence type="ECO:0000256" key="1">
    <source>
        <dbReference type="SAM" id="Coils"/>
    </source>
</evidence>
<dbReference type="Proteomes" id="UP000694397">
    <property type="component" value="Chromosome 3"/>
</dbReference>
<feature type="coiled-coil region" evidence="1">
    <location>
        <begin position="2088"/>
        <end position="2119"/>
    </location>
</feature>
<feature type="region of interest" description="Disordered" evidence="2">
    <location>
        <begin position="2354"/>
        <end position="2424"/>
    </location>
</feature>
<feature type="domain" description="Short myomegalin-like EB1 binding protein N-terminal" evidence="4">
    <location>
        <begin position="123"/>
        <end position="343"/>
    </location>
</feature>
<dbReference type="GO" id="GO:0005634">
    <property type="term" value="C:nucleus"/>
    <property type="evidence" value="ECO:0007669"/>
    <property type="project" value="InterPro"/>
</dbReference>
<feature type="coiled-coil region" evidence="1">
    <location>
        <begin position="1405"/>
        <end position="1432"/>
    </location>
</feature>
<evidence type="ECO:0000259" key="3">
    <source>
        <dbReference type="Pfam" id="PF07776"/>
    </source>
</evidence>
<sequence>MMDSRMKDVCRVCGGELCGNQRRWIFHPSSRLSLQVLLSHAVGSEVARDGRSEFTCSKCSFTLERLYRFDTVIARVQALSVERLQKLLLDKEGLRQHVASLYSRNNNCGPRDGPVEGGVDCLVGVADPSSAKYGALLQEDLAYSEFESWAGHGEQELKYFHGASRVAEVPGHWPRRCQGCSGLRVADSDYEAVCRVPRKAARSLSCGPSTRSSAVTLYIRDEVPAETTVPEGRYIALGDDQIPGEGSAEHVSPTCSAESLNPSTDPAQASAKGRDQKKAQFSQRDQLTEQKRTTDRPSQVEETLSLGKHPAYMPIKSLRGSRLPVLVKPTCSASTFKSCSTSGGCEVPFRQQHFRADLSLLEDLWQDVYMEYIPLRLGEALIERQQSQLSQYERAAGECDGELQKAQHQVRSLQAKIQRSEASNQKLQDKLCEMETELHSVRHSARQQERTIQSLSDTLRTRDVEAEELRVVVEGQNESLRKLREAVAHRQLQQPQALNEECPRLQADLLALQGSLFSTQLELQGSRRAREKSERQVADLIRDRDRLQNDQQEALEHRSAMQQHSQELRRALREARSALREKEERLREQEGRALAEREAQNRTVQLLRLSLQEKEQLLQEYSELLDSLQDRRGSRDVLLDKLRERVKERDRALERSVDDKFRCLEEKDAEVQRMQLALREKDRDLERLRCVTSNNEDTITSLDSLLRAKQLELDRVADTCKSVQRLQREVRERLERSLAEKETLLSQMQASLNTRTKEVQELTAALLSKVSVSQGEVVEQLQKSLHLKELLFQKVLSDRNQQAQEHHAEIQELLRTIGARDQYIQDSSGQLAQVISERQAEVQELRRQLMVQEREEDKLRGSGEGRGQLEHLHAQLHEKEAIIQELMQNREEPMVTSSQGEVGTGLCDGRCEAQEKLQAVQEELHIALRKEKEAQLEVSSLRLALSEGSEETSTSESNPEITHHKEDLMKLVSLYRQLSEALKTERQVYNSVGLIRSQGDGPEKMKALHVELDKVQALRGQLEELLSRARGAALAHEKAAAGQPSVGELSTEEEPEEEDGSSEFTDGAEEADVTVTARTLAAAQNGSAAHEPGDFRGGPVNGMLSQHAMVDGLGLAEWRCKMQQLVEQKRTVERELGELKAQLERTGYASLSQMRMALLQLRQENDKLKVLARQATCRGFEKRAMGGPSEEGCRGGGRILEEESEEEREERESGLDDTSGAEREPSPMQGKRGASGVLLRQSRGKRPCTRPHSLDLGVLLSHGQAKPPTQGAVRYAGESGFWRHVETGLREQAGQLRTDLAMSRQESRELQERLMVSEATVQAQAEQLKEYRELLTETSVEQHSKQVQVDLQDLGYETCGRSENEAEREDASSPEFDDLEVCTALARQDCVAPWWAGDYGKCDDVADLRAQLAQAHRAIRRLQARVRSLSATSDYASSLERPQRGTDRASRGPCAPPAPGGPEEDEGWQSDAPGHSRELQELVIRVASLEAQLKSSGLRGKDIMEDTKSATWPGKFDTLIQAQARELSHLRQRMREGRGICHALQRHLGDTTKAFEELLRANDVDYYMGQSFRQQLAQSHALAERVGTKIGGRDRPELREDKTDPELLVLRLRKELQQKDEIIESLHTKLQRAETPLSCRDPSETTDHSDGTSFMSDERGSVNEDPELSSDVDLTSEYGQEEQSRRPQPKQTSTESLPQDHPTQSSAIPSPTSLSRDTQSYSNCPSMPSTPHISMDNQVQKGLHCGPMSSSLPNPHPQHGLEVTGQRADLPVEPHSPLPGAGLSSLTEVHQELQFLQKQLGESFPLAHSKPLSSTLLASESHPDPATYPPLSHHAFQPNQFACPVGSTALNTPASILESSVSWERGHGGYANASSVSGGLLMEQNLKEVRSLRQRLEESIRANECLRLQLEERLALATRNGGAPTNIYIQGLESLTPLTNENRSLKEENLHLQARLQACREIHKEVEQLREAVLSERAQLKEAELEAEQWKEEIRRLQGLCCEQAKEIQQLQNERHSSQERTNRLQHEVNLLEQQLSESQQLLRSLQCEVDVYDQLCRTSNRLPAGGLEPGRYGGEVSFLGNSSPKDLADLLVEVRGLRAQLERSVQENSSLRAQLEQQLRGLKVCNGTQSSAISVSTISVPHDLAPSPPVRDIGLLNIVPPCSPYRDLADPGLVAHDILESHPLLEGDAPDGSFASKNGRHAVGHVDDFSALQQQILEGKVLVQKIEATLQCSMDAVLTGVISSQALHNGYLKGLFSNTRTLRAILEESSSLLRMFWRAALPSSDNFAQNLKKEEAMKEEIQQLRRRIQDQEEVLQGTVERLRSTNRTKENMENYIVNQLSRTRDVLKKARTNLEKNKHKVSTLSPSSSSPGPGKAESPRSPLEGRRSDWALLNTSHQEGREAARQCPPKKRRGQRMFQVLAY</sequence>
<keyword evidence="7" id="KW-1185">Reference proteome</keyword>
<evidence type="ECO:0000256" key="2">
    <source>
        <dbReference type="SAM" id="MobiDB-lite"/>
    </source>
</evidence>
<dbReference type="GeneTree" id="ENSGT00950000183190"/>
<dbReference type="Ensembl" id="ENSSFOT00015017510.2">
    <property type="protein sequence ID" value="ENSSFOP00015017313.2"/>
    <property type="gene ID" value="ENSSFOG00015011132.2"/>
</dbReference>
<keyword evidence="1" id="KW-0175">Coiled coil</keyword>
<evidence type="ECO:0000259" key="5">
    <source>
        <dbReference type="Pfam" id="PF23246"/>
    </source>
</evidence>
<feature type="compositionally biased region" description="Basic and acidic residues" evidence="2">
    <location>
        <begin position="1641"/>
        <end position="1662"/>
    </location>
</feature>
<dbReference type="Pfam" id="PF07776">
    <property type="entry name" value="zf-AD"/>
    <property type="match status" value="1"/>
</dbReference>
<feature type="region of interest" description="Disordered" evidence="2">
    <location>
        <begin position="1183"/>
        <end position="1251"/>
    </location>
</feature>
<accession>A0A8C9RQI6</accession>
<feature type="domain" description="CDK5 regulatory subunit-associated protein 2/Myomegalin coiled coil" evidence="5">
    <location>
        <begin position="929"/>
        <end position="1040"/>
    </location>
</feature>
<feature type="region of interest" description="Disordered" evidence="2">
    <location>
        <begin position="1432"/>
        <end position="1473"/>
    </location>
</feature>
<evidence type="ECO:0000313" key="7">
    <source>
        <dbReference type="Proteomes" id="UP000694397"/>
    </source>
</evidence>
<reference evidence="6 7" key="1">
    <citation type="submission" date="2019-04" db="EMBL/GenBank/DDBJ databases">
        <authorList>
            <consortium name="Wellcome Sanger Institute Data Sharing"/>
        </authorList>
    </citation>
    <scope>NUCLEOTIDE SEQUENCE [LARGE SCALE GENOMIC DNA]</scope>
</reference>
<dbReference type="GO" id="GO:1903358">
    <property type="term" value="P:regulation of Golgi organization"/>
    <property type="evidence" value="ECO:0007669"/>
    <property type="project" value="TreeGrafter"/>
</dbReference>
<reference evidence="6" key="2">
    <citation type="submission" date="2025-08" db="UniProtKB">
        <authorList>
            <consortium name="Ensembl"/>
        </authorList>
    </citation>
    <scope>IDENTIFICATION</scope>
</reference>
<dbReference type="InterPro" id="IPR012934">
    <property type="entry name" value="Znf_AD"/>
</dbReference>
<feature type="region of interest" description="Disordered" evidence="2">
    <location>
        <begin position="945"/>
        <end position="964"/>
    </location>
</feature>
<dbReference type="GO" id="GO:0005813">
    <property type="term" value="C:centrosome"/>
    <property type="evidence" value="ECO:0007669"/>
    <property type="project" value="TreeGrafter"/>
</dbReference>
<feature type="compositionally biased region" description="Polar residues" evidence="2">
    <location>
        <begin position="1689"/>
        <end position="1740"/>
    </location>
</feature>
<dbReference type="GO" id="GO:0007098">
    <property type="term" value="P:centrosome cycle"/>
    <property type="evidence" value="ECO:0007669"/>
    <property type="project" value="TreeGrafter"/>
</dbReference>
<feature type="region of interest" description="Disordered" evidence="2">
    <location>
        <begin position="1036"/>
        <end position="1068"/>
    </location>
</feature>
<name>A0A8C9RQI6_SCLFO</name>
<dbReference type="KEGG" id="sfm:108935118"/>
<dbReference type="GO" id="GO:0008270">
    <property type="term" value="F:zinc ion binding"/>
    <property type="evidence" value="ECO:0007669"/>
    <property type="project" value="InterPro"/>
</dbReference>
<feature type="domain" description="ZAD" evidence="3">
    <location>
        <begin position="9"/>
        <end position="79"/>
    </location>
</feature>
<feature type="coiled-coil region" evidence="1">
    <location>
        <begin position="523"/>
        <end position="631"/>
    </location>
</feature>
<dbReference type="GO" id="GO:0060090">
    <property type="term" value="F:molecular adaptor activity"/>
    <property type="evidence" value="ECO:0007669"/>
    <property type="project" value="TreeGrafter"/>
</dbReference>
<gene>
    <name evidence="6" type="primary">LOC108935118</name>
</gene>
<feature type="coiled-coil region" evidence="1">
    <location>
        <begin position="1115"/>
        <end position="1178"/>
    </location>
</feature>
<proteinExistence type="predicted"/>
<dbReference type="Pfam" id="PF23246">
    <property type="entry name" value="CC_CDK5RAP2"/>
    <property type="match status" value="1"/>
</dbReference>
<feature type="coiled-coil region" evidence="1">
    <location>
        <begin position="664"/>
        <end position="691"/>
    </location>
</feature>
<organism evidence="6 7">
    <name type="scientific">Scleropages formosus</name>
    <name type="common">Asian bonytongue</name>
    <name type="synonym">Osteoglossum formosum</name>
    <dbReference type="NCBI Taxonomy" id="113540"/>
    <lineage>
        <taxon>Eukaryota</taxon>
        <taxon>Metazoa</taxon>
        <taxon>Chordata</taxon>
        <taxon>Craniata</taxon>
        <taxon>Vertebrata</taxon>
        <taxon>Euteleostomi</taxon>
        <taxon>Actinopterygii</taxon>
        <taxon>Neopterygii</taxon>
        <taxon>Teleostei</taxon>
        <taxon>Osteoglossocephala</taxon>
        <taxon>Osteoglossomorpha</taxon>
        <taxon>Osteoglossiformes</taxon>
        <taxon>Osteoglossidae</taxon>
        <taxon>Scleropages</taxon>
    </lineage>
</organism>
<dbReference type="OrthoDB" id="10255000at2759"/>
<evidence type="ECO:0000313" key="6">
    <source>
        <dbReference type="Ensembl" id="ENSSFOP00015017313.2"/>
    </source>
</evidence>